<dbReference type="Gene3D" id="3.10.105.10">
    <property type="entry name" value="Dipeptide-binding Protein, Domain 3"/>
    <property type="match status" value="1"/>
</dbReference>
<protein>
    <submittedName>
        <fullName evidence="3">Oligopeptide transport system substrate-binding protein</fullName>
    </submittedName>
</protein>
<dbReference type="InterPro" id="IPR030678">
    <property type="entry name" value="Peptide/Ni-bd"/>
</dbReference>
<reference evidence="3 4" key="1">
    <citation type="submission" date="2019-06" db="EMBL/GenBank/DDBJ databases">
        <title>Sequencing the genomes of 1000 actinobacteria strains.</title>
        <authorList>
            <person name="Klenk H.-P."/>
        </authorList>
    </citation>
    <scope>NUCLEOTIDE SEQUENCE [LARGE SCALE GENOMIC DNA]</scope>
    <source>
        <strain evidence="3 4">DSM 8803</strain>
    </source>
</reference>
<dbReference type="PANTHER" id="PTHR30290:SF83">
    <property type="entry name" value="ABC TRANSPORTER SUBSTRATE-BINDING PROTEIN"/>
    <property type="match status" value="1"/>
</dbReference>
<dbReference type="Pfam" id="PF00496">
    <property type="entry name" value="SBP_bac_5"/>
    <property type="match status" value="1"/>
</dbReference>
<dbReference type="GO" id="GO:0015833">
    <property type="term" value="P:peptide transport"/>
    <property type="evidence" value="ECO:0007669"/>
    <property type="project" value="TreeGrafter"/>
</dbReference>
<dbReference type="Gene3D" id="3.40.190.10">
    <property type="entry name" value="Periplasmic binding protein-like II"/>
    <property type="match status" value="1"/>
</dbReference>
<evidence type="ECO:0000256" key="1">
    <source>
        <dbReference type="SAM" id="SignalP"/>
    </source>
</evidence>
<evidence type="ECO:0000313" key="3">
    <source>
        <dbReference type="EMBL" id="TQL40728.1"/>
    </source>
</evidence>
<evidence type="ECO:0000313" key="4">
    <source>
        <dbReference type="Proteomes" id="UP000319094"/>
    </source>
</evidence>
<comment type="caution">
    <text evidence="3">The sequence shown here is derived from an EMBL/GenBank/DDBJ whole genome shotgun (WGS) entry which is preliminary data.</text>
</comment>
<feature type="chain" id="PRO_5039026424" evidence="1">
    <location>
        <begin position="21"/>
        <end position="543"/>
    </location>
</feature>
<accession>A0A542XY40</accession>
<dbReference type="Proteomes" id="UP000319094">
    <property type="component" value="Unassembled WGS sequence"/>
</dbReference>
<dbReference type="OrthoDB" id="9046151at2"/>
<dbReference type="EMBL" id="VFON01000002">
    <property type="protein sequence ID" value="TQL40728.1"/>
    <property type="molecule type" value="Genomic_DNA"/>
</dbReference>
<dbReference type="GO" id="GO:0042597">
    <property type="term" value="C:periplasmic space"/>
    <property type="evidence" value="ECO:0007669"/>
    <property type="project" value="UniProtKB-ARBA"/>
</dbReference>
<dbReference type="PANTHER" id="PTHR30290">
    <property type="entry name" value="PERIPLASMIC BINDING COMPONENT OF ABC TRANSPORTER"/>
    <property type="match status" value="1"/>
</dbReference>
<dbReference type="AlphaFoldDB" id="A0A542XY40"/>
<dbReference type="InterPro" id="IPR000914">
    <property type="entry name" value="SBP_5_dom"/>
</dbReference>
<evidence type="ECO:0000259" key="2">
    <source>
        <dbReference type="Pfam" id="PF00496"/>
    </source>
</evidence>
<dbReference type="RefSeq" id="WP_141888817.1">
    <property type="nucleotide sequence ID" value="NZ_BAAAUY010000023.1"/>
</dbReference>
<sequence>MKRSRIGLGIVALAAAGSLALTGCSTGGGDKGGDKGSGSAFVTTNGSEPESGLIPSDTNEVGGGKILDVMFAGLVSYSADGTPANELAESIEANADSTEFTIKIKGGTKFTNGDPVTAESFTKAWNDAAQASNARKNQSWFANIQGFNETEDSELTGLEVVDDTTFVVKLNTPQADFPLQLGYSSFYPLPAVAFDDKGAVTKEFGEAPVGNGMYKLADEKAWQHDVQIELVKNEDYAGPRKVENDGLTIIFYASQDAAYVDLQDGKLDVLDAVPESAFASYETDLDGRTVNQPAAIVQTFTIPETFEHFSGEEGKLRRQAISMSFDREEITDVIFDGTRTPAVDFTSPVINGWSDDLKNVASVKYDPEQAKKLWAEADAIAPWSGSLEIAYNGDGGHQGWVDAVTNSVKNTLGIEASGKPYATFQEIRTEVTSRSIKTAFRTGWQADYPGLYNFLAPLYQTGASSNDGDYSNPEFDKLLAEGLAESDVDAANAKFEAAQEILLQDLPAIPLWYSNVVGGFGTDVDNVTFGWNSVPLYNEITKK</sequence>
<organism evidence="3 4">
    <name type="scientific">Leucobacter komagatae</name>
    <dbReference type="NCBI Taxonomy" id="55969"/>
    <lineage>
        <taxon>Bacteria</taxon>
        <taxon>Bacillati</taxon>
        <taxon>Actinomycetota</taxon>
        <taxon>Actinomycetes</taxon>
        <taxon>Micrococcales</taxon>
        <taxon>Microbacteriaceae</taxon>
        <taxon>Leucobacter</taxon>
    </lineage>
</organism>
<dbReference type="InterPro" id="IPR039424">
    <property type="entry name" value="SBP_5"/>
</dbReference>
<feature type="domain" description="Solute-binding protein family 5" evidence="2">
    <location>
        <begin position="83"/>
        <end position="465"/>
    </location>
</feature>
<dbReference type="GO" id="GO:0043190">
    <property type="term" value="C:ATP-binding cassette (ABC) transporter complex"/>
    <property type="evidence" value="ECO:0007669"/>
    <property type="project" value="InterPro"/>
</dbReference>
<dbReference type="PROSITE" id="PS51257">
    <property type="entry name" value="PROKAR_LIPOPROTEIN"/>
    <property type="match status" value="1"/>
</dbReference>
<dbReference type="SUPFAM" id="SSF53850">
    <property type="entry name" value="Periplasmic binding protein-like II"/>
    <property type="match status" value="1"/>
</dbReference>
<dbReference type="GO" id="GO:1904680">
    <property type="term" value="F:peptide transmembrane transporter activity"/>
    <property type="evidence" value="ECO:0007669"/>
    <property type="project" value="TreeGrafter"/>
</dbReference>
<name>A0A542XY40_9MICO</name>
<gene>
    <name evidence="3" type="ORF">FB468_3252</name>
</gene>
<feature type="signal peptide" evidence="1">
    <location>
        <begin position="1"/>
        <end position="20"/>
    </location>
</feature>
<keyword evidence="4" id="KW-1185">Reference proteome</keyword>
<dbReference type="CDD" id="cd00995">
    <property type="entry name" value="PBP2_NikA_DppA_OppA_like"/>
    <property type="match status" value="1"/>
</dbReference>
<dbReference type="PIRSF" id="PIRSF002741">
    <property type="entry name" value="MppA"/>
    <property type="match status" value="1"/>
</dbReference>
<keyword evidence="1" id="KW-0732">Signal</keyword>
<dbReference type="Gene3D" id="3.90.76.10">
    <property type="entry name" value="Dipeptide-binding Protein, Domain 1"/>
    <property type="match status" value="1"/>
</dbReference>
<proteinExistence type="predicted"/>